<proteinExistence type="predicted"/>
<dbReference type="EMBL" id="AP012057">
    <property type="protein sequence ID" value="BAN04183.1"/>
    <property type="molecule type" value="Genomic_DNA"/>
</dbReference>
<keyword evidence="1" id="KW-0812">Transmembrane</keyword>
<evidence type="ECO:0000313" key="3">
    <source>
        <dbReference type="Proteomes" id="UP000011863"/>
    </source>
</evidence>
<keyword evidence="1" id="KW-1133">Transmembrane helix</keyword>
<feature type="transmembrane region" description="Helical" evidence="1">
    <location>
        <begin position="74"/>
        <end position="96"/>
    </location>
</feature>
<evidence type="ECO:0000256" key="1">
    <source>
        <dbReference type="SAM" id="Phobius"/>
    </source>
</evidence>
<protein>
    <recommendedName>
        <fullName evidence="4">Cytochrome aa3 subunit 4</fullName>
    </recommendedName>
</protein>
<feature type="transmembrane region" description="Helical" evidence="1">
    <location>
        <begin position="102"/>
        <end position="123"/>
    </location>
</feature>
<gene>
    <name evidence="2" type="ORF">YM304_38690</name>
</gene>
<dbReference type="KEGG" id="aym:YM304_38690"/>
<evidence type="ECO:0000313" key="2">
    <source>
        <dbReference type="EMBL" id="BAN04183.1"/>
    </source>
</evidence>
<organism evidence="2 3">
    <name type="scientific">Ilumatobacter coccineus (strain NBRC 103263 / KCTC 29153 / YM16-304)</name>
    <dbReference type="NCBI Taxonomy" id="1313172"/>
    <lineage>
        <taxon>Bacteria</taxon>
        <taxon>Bacillati</taxon>
        <taxon>Actinomycetota</taxon>
        <taxon>Acidimicrobiia</taxon>
        <taxon>Acidimicrobiales</taxon>
        <taxon>Ilumatobacteraceae</taxon>
        <taxon>Ilumatobacter</taxon>
    </lineage>
</organism>
<reference evidence="2 3" key="1">
    <citation type="journal article" date="2013" name="Int. J. Syst. Evol. Microbiol.">
        <title>Ilumatobacter nonamiense sp. nov. and Ilumatobacter coccineum sp. nov., isolated from seashore sand.</title>
        <authorList>
            <person name="Matsumoto A."/>
            <person name="Kasai H."/>
            <person name="Matsuo Y."/>
            <person name="Shizuri Y."/>
            <person name="Ichikawa N."/>
            <person name="Fujita N."/>
            <person name="Omura S."/>
            <person name="Takahashi Y."/>
        </authorList>
    </citation>
    <scope>NUCLEOTIDE SEQUENCE [LARGE SCALE GENOMIC DNA]</scope>
    <source>
        <strain evidence="3">NBRC 103263 / KCTC 29153 / YM16-304</strain>
    </source>
</reference>
<evidence type="ECO:0008006" key="4">
    <source>
        <dbReference type="Google" id="ProtNLM"/>
    </source>
</evidence>
<feature type="transmembrane region" description="Helical" evidence="1">
    <location>
        <begin position="144"/>
        <end position="162"/>
    </location>
</feature>
<dbReference type="RefSeq" id="WP_015443430.1">
    <property type="nucleotide sequence ID" value="NC_020520.1"/>
</dbReference>
<keyword evidence="3" id="KW-1185">Reference proteome</keyword>
<feature type="transmembrane region" description="Helical" evidence="1">
    <location>
        <begin position="34"/>
        <end position="53"/>
    </location>
</feature>
<feature type="transmembrane region" description="Helical" evidence="1">
    <location>
        <begin position="174"/>
        <end position="193"/>
    </location>
</feature>
<dbReference type="AlphaFoldDB" id="A0A6C7ECY3"/>
<dbReference type="OrthoDB" id="5179337at2"/>
<keyword evidence="1" id="KW-0472">Membrane</keyword>
<sequence length="408" mass="42257">MITTGSKFLIGSAAFATIAAVVYGVMQDGVMGTIGLVSAAVVLIALATLNVLVRDSNVFIDDEAPAETSAAAQGAPSASAWPLGFAFAAVVIVVGLVSYQSIVVIGLALLLVMGAEWAIQAWSDRASSDPAHNSAVRSRFSNPLEYPVGGAVAIGVVVYAFSRVMLWLSKTNTIVAFAVLAAIVLAVGCAFAFRPTIKSGAIGGTMAIGAVAVVVAGSAAGLDGERQIPEFETTAIWMEEALAHPDEYAHGAEEGEHPAELICESPEEFPEADEDASQTVASKSGAYQVILQADGTLAFDVPGPIEVGATGMAIPRSNPTNIIFRNESSEHRRLSLDLGTEENEDGELQPHLICTTLIEEGAAQLITVTVGAPSISATEPNANGPADEDGFWFFVPGVDTAKLELIVS</sequence>
<dbReference type="Proteomes" id="UP000011863">
    <property type="component" value="Chromosome"/>
</dbReference>
<feature type="transmembrane region" description="Helical" evidence="1">
    <location>
        <begin position="200"/>
        <end position="222"/>
    </location>
</feature>
<accession>A0A6C7ECY3</accession>
<name>A0A6C7ECY3_ILUCY</name>